<feature type="domain" description="CobW/HypB/UreG nucleotide-binding" evidence="1">
    <location>
        <begin position="4"/>
        <end position="172"/>
    </location>
</feature>
<evidence type="ECO:0000259" key="1">
    <source>
        <dbReference type="Pfam" id="PF02492"/>
    </source>
</evidence>
<dbReference type="Proteomes" id="UP000256388">
    <property type="component" value="Unassembled WGS sequence"/>
</dbReference>
<dbReference type="SUPFAM" id="SSF52540">
    <property type="entry name" value="P-loop containing nucleoside triphosphate hydrolases"/>
    <property type="match status" value="1"/>
</dbReference>
<dbReference type="PANTHER" id="PTHR13748:SF62">
    <property type="entry name" value="COBW DOMAIN-CONTAINING PROTEIN"/>
    <property type="match status" value="1"/>
</dbReference>
<dbReference type="AlphaFoldDB" id="A0A3E0A302"/>
<name>A0A3E0A302_9CHLR</name>
<dbReference type="InterPro" id="IPR051316">
    <property type="entry name" value="Zinc-reg_GTPase_activator"/>
</dbReference>
<gene>
    <name evidence="2" type="ORF">DFR64_3062</name>
</gene>
<organism evidence="2 3">
    <name type="scientific">Pelolinea submarina</name>
    <dbReference type="NCBI Taxonomy" id="913107"/>
    <lineage>
        <taxon>Bacteria</taxon>
        <taxon>Bacillati</taxon>
        <taxon>Chloroflexota</taxon>
        <taxon>Anaerolineae</taxon>
        <taxon>Anaerolineales</taxon>
        <taxon>Anaerolineaceae</taxon>
        <taxon>Pelolinea</taxon>
    </lineage>
</organism>
<sequence length="367" mass="41232">MRLYLVGGFLGSGKTTAITQAAQIFIEQGKRVGIVTNEQGKHLVDTAFLRSKSLPTLEVTGGCICCHLDDFNERVDELTVRYHPDVIFAESVGSCADLVATVLKPLMKLRADFDQPTSLSVFTDARLFYRYLNGLELPFSEEVIYTYEKQLEEGGLIVINKSDLLDEKKTAELLPLAAAKYPGKIFRLQNSLKASQVKEWLELLDSPESSQPRISMDMDYDRYASGEKRFCWVDREIKISADDQEKKIHLLNIIQRICRKLSGQAYSIAHLKFLLDDGRENIKFNLTALDDLDSKFEGFSDSLRALKGSTYSLRINAMIEGPLEAIEENIDTIISSELNSEGIDYSVLSGFTRVPGYPKPTMRIGNS</sequence>
<dbReference type="RefSeq" id="WP_116226305.1">
    <property type="nucleotide sequence ID" value="NZ_AP018437.1"/>
</dbReference>
<dbReference type="InterPro" id="IPR027417">
    <property type="entry name" value="P-loop_NTPase"/>
</dbReference>
<evidence type="ECO:0000313" key="2">
    <source>
        <dbReference type="EMBL" id="REG04711.1"/>
    </source>
</evidence>
<keyword evidence="3" id="KW-1185">Reference proteome</keyword>
<dbReference type="OrthoDB" id="9808822at2"/>
<dbReference type="PANTHER" id="PTHR13748">
    <property type="entry name" value="COBW-RELATED"/>
    <property type="match status" value="1"/>
</dbReference>
<dbReference type="EMBL" id="QUMS01000006">
    <property type="protein sequence ID" value="REG04711.1"/>
    <property type="molecule type" value="Genomic_DNA"/>
</dbReference>
<dbReference type="Pfam" id="PF02492">
    <property type="entry name" value="cobW"/>
    <property type="match status" value="1"/>
</dbReference>
<comment type="caution">
    <text evidence="2">The sequence shown here is derived from an EMBL/GenBank/DDBJ whole genome shotgun (WGS) entry which is preliminary data.</text>
</comment>
<reference evidence="2 3" key="1">
    <citation type="submission" date="2018-08" db="EMBL/GenBank/DDBJ databases">
        <title>Genomic Encyclopedia of Type Strains, Phase IV (KMG-IV): sequencing the most valuable type-strain genomes for metagenomic binning, comparative biology and taxonomic classification.</title>
        <authorList>
            <person name="Goeker M."/>
        </authorList>
    </citation>
    <scope>NUCLEOTIDE SEQUENCE [LARGE SCALE GENOMIC DNA]</scope>
    <source>
        <strain evidence="2 3">DSM 23923</strain>
    </source>
</reference>
<protein>
    <submittedName>
        <fullName evidence="2">CobW/HypB/UreG family nucleotide-binding protein</fullName>
    </submittedName>
</protein>
<dbReference type="GO" id="GO:0005737">
    <property type="term" value="C:cytoplasm"/>
    <property type="evidence" value="ECO:0007669"/>
    <property type="project" value="TreeGrafter"/>
</dbReference>
<accession>A0A3E0A302</accession>
<proteinExistence type="predicted"/>
<evidence type="ECO:0000313" key="3">
    <source>
        <dbReference type="Proteomes" id="UP000256388"/>
    </source>
</evidence>
<dbReference type="InterPro" id="IPR003495">
    <property type="entry name" value="CobW/HypB/UreG_nucleotide-bd"/>
</dbReference>
<dbReference type="Gene3D" id="3.40.50.300">
    <property type="entry name" value="P-loop containing nucleotide triphosphate hydrolases"/>
    <property type="match status" value="1"/>
</dbReference>